<dbReference type="InterPro" id="IPR049445">
    <property type="entry name" value="TetR_SbtR-like_C"/>
</dbReference>
<evidence type="ECO:0000259" key="5">
    <source>
        <dbReference type="PROSITE" id="PS50977"/>
    </source>
</evidence>
<evidence type="ECO:0000256" key="3">
    <source>
        <dbReference type="ARBA" id="ARBA00023163"/>
    </source>
</evidence>
<keyword evidence="2 4" id="KW-0238">DNA-binding</keyword>
<dbReference type="PRINTS" id="PR00455">
    <property type="entry name" value="HTHTETR"/>
</dbReference>
<dbReference type="InterPro" id="IPR009057">
    <property type="entry name" value="Homeodomain-like_sf"/>
</dbReference>
<reference evidence="6" key="1">
    <citation type="submission" date="2020-11" db="EMBL/GenBank/DDBJ databases">
        <title>Sequencing the genomes of 1000 actinobacteria strains.</title>
        <authorList>
            <person name="Klenk H.-P."/>
        </authorList>
    </citation>
    <scope>NUCLEOTIDE SEQUENCE</scope>
    <source>
        <strain evidence="6">DSM 43175</strain>
    </source>
</reference>
<dbReference type="Gene3D" id="1.10.357.10">
    <property type="entry name" value="Tetracycline Repressor, domain 2"/>
    <property type="match status" value="1"/>
</dbReference>
<feature type="domain" description="HTH tetR-type" evidence="5">
    <location>
        <begin position="12"/>
        <end position="71"/>
    </location>
</feature>
<dbReference type="PANTHER" id="PTHR30055:SF234">
    <property type="entry name" value="HTH-TYPE TRANSCRIPTIONAL REGULATOR BETI"/>
    <property type="match status" value="1"/>
</dbReference>
<dbReference type="SUPFAM" id="SSF46689">
    <property type="entry name" value="Homeodomain-like"/>
    <property type="match status" value="1"/>
</dbReference>
<dbReference type="InterPro" id="IPR036271">
    <property type="entry name" value="Tet_transcr_reg_TetR-rel_C_sf"/>
</dbReference>
<evidence type="ECO:0000313" key="7">
    <source>
        <dbReference type="Proteomes" id="UP000614047"/>
    </source>
</evidence>
<proteinExistence type="predicted"/>
<dbReference type="PROSITE" id="PS50977">
    <property type="entry name" value="HTH_TETR_2"/>
    <property type="match status" value="1"/>
</dbReference>
<dbReference type="InterPro" id="IPR001647">
    <property type="entry name" value="HTH_TetR"/>
</dbReference>
<keyword evidence="3" id="KW-0804">Transcription</keyword>
<dbReference type="PANTHER" id="PTHR30055">
    <property type="entry name" value="HTH-TYPE TRANSCRIPTIONAL REGULATOR RUTR"/>
    <property type="match status" value="1"/>
</dbReference>
<evidence type="ECO:0000313" key="6">
    <source>
        <dbReference type="EMBL" id="MBG6088961.1"/>
    </source>
</evidence>
<sequence>MTGPTPRRADARRNRERVLAAAREAFAQEGLLVPLDEIARRAQVGAGTVYRHFATKEALFREVVADRLEQIVAEGRSLAGADDPGEAFYGFFARVVEQASFNHAVCDALQMEAGIEGFRAGGVERHFDAALAVLLRRAQEAGAVRADVDFDDVRTLMAGCLAMERNRRVPGRMAALACDALRPSVTKPALRNETCEICDGPLAPAATGRPARYCGPACRQKAHRRRRKTT</sequence>
<dbReference type="GO" id="GO:0000976">
    <property type="term" value="F:transcription cis-regulatory region binding"/>
    <property type="evidence" value="ECO:0007669"/>
    <property type="project" value="TreeGrafter"/>
</dbReference>
<dbReference type="AlphaFoldDB" id="A0A931DK11"/>
<feature type="DNA-binding region" description="H-T-H motif" evidence="4">
    <location>
        <begin position="34"/>
        <end position="53"/>
    </location>
</feature>
<gene>
    <name evidence="6" type="ORF">IW256_003074</name>
</gene>
<dbReference type="Proteomes" id="UP000614047">
    <property type="component" value="Unassembled WGS sequence"/>
</dbReference>
<dbReference type="InterPro" id="IPR050109">
    <property type="entry name" value="HTH-type_TetR-like_transc_reg"/>
</dbReference>
<evidence type="ECO:0000256" key="4">
    <source>
        <dbReference type="PROSITE-ProRule" id="PRU00335"/>
    </source>
</evidence>
<keyword evidence="1" id="KW-0805">Transcription regulation</keyword>
<dbReference type="Pfam" id="PF21597">
    <property type="entry name" value="TetR_C_43"/>
    <property type="match status" value="1"/>
</dbReference>
<dbReference type="Pfam" id="PF00440">
    <property type="entry name" value="TetR_N"/>
    <property type="match status" value="1"/>
</dbReference>
<dbReference type="SUPFAM" id="SSF48498">
    <property type="entry name" value="Tetracyclin repressor-like, C-terminal domain"/>
    <property type="match status" value="1"/>
</dbReference>
<evidence type="ECO:0000256" key="2">
    <source>
        <dbReference type="ARBA" id="ARBA00023125"/>
    </source>
</evidence>
<name>A0A931DK11_9ACTN</name>
<dbReference type="GO" id="GO:0003700">
    <property type="term" value="F:DNA-binding transcription factor activity"/>
    <property type="evidence" value="ECO:0007669"/>
    <property type="project" value="TreeGrafter"/>
</dbReference>
<comment type="caution">
    <text evidence="6">The sequence shown here is derived from an EMBL/GenBank/DDBJ whole genome shotgun (WGS) entry which is preliminary data.</text>
</comment>
<evidence type="ECO:0000256" key="1">
    <source>
        <dbReference type="ARBA" id="ARBA00023015"/>
    </source>
</evidence>
<organism evidence="6 7">
    <name type="scientific">Actinomadura viridis</name>
    <dbReference type="NCBI Taxonomy" id="58110"/>
    <lineage>
        <taxon>Bacteria</taxon>
        <taxon>Bacillati</taxon>
        <taxon>Actinomycetota</taxon>
        <taxon>Actinomycetes</taxon>
        <taxon>Streptosporangiales</taxon>
        <taxon>Thermomonosporaceae</taxon>
        <taxon>Actinomadura</taxon>
    </lineage>
</organism>
<dbReference type="RefSeq" id="WP_197011621.1">
    <property type="nucleotide sequence ID" value="NZ_BAABES010000026.1"/>
</dbReference>
<protein>
    <submittedName>
        <fullName evidence="6">AcrR family transcriptional regulator</fullName>
    </submittedName>
</protein>
<accession>A0A931DK11</accession>
<dbReference type="EMBL" id="JADOUA010000001">
    <property type="protein sequence ID" value="MBG6088961.1"/>
    <property type="molecule type" value="Genomic_DNA"/>
</dbReference>
<keyword evidence="7" id="KW-1185">Reference proteome</keyword>